<gene>
    <name evidence="1" type="ORF">S12H4_26471</name>
</gene>
<comment type="caution">
    <text evidence="1">The sequence shown here is derived from an EMBL/GenBank/DDBJ whole genome shotgun (WGS) entry which is preliminary data.</text>
</comment>
<accession>X1T574</accession>
<name>X1T574_9ZZZZ</name>
<sequence length="35" mass="4083">LRERVRFLKNHQGASGILGKGTLSRLRRLPFTFEK</sequence>
<feature type="non-terminal residue" evidence="1">
    <location>
        <position position="1"/>
    </location>
</feature>
<dbReference type="AlphaFoldDB" id="X1T574"/>
<evidence type="ECO:0000313" key="1">
    <source>
        <dbReference type="EMBL" id="GAI82760.1"/>
    </source>
</evidence>
<proteinExistence type="predicted"/>
<reference evidence="1" key="1">
    <citation type="journal article" date="2014" name="Front. Microbiol.">
        <title>High frequency of phylogenetically diverse reductive dehalogenase-homologous genes in deep subseafloor sedimentary metagenomes.</title>
        <authorList>
            <person name="Kawai M."/>
            <person name="Futagami T."/>
            <person name="Toyoda A."/>
            <person name="Takaki Y."/>
            <person name="Nishi S."/>
            <person name="Hori S."/>
            <person name="Arai W."/>
            <person name="Tsubouchi T."/>
            <person name="Morono Y."/>
            <person name="Uchiyama I."/>
            <person name="Ito T."/>
            <person name="Fujiyama A."/>
            <person name="Inagaki F."/>
            <person name="Takami H."/>
        </authorList>
    </citation>
    <scope>NUCLEOTIDE SEQUENCE</scope>
    <source>
        <strain evidence="1">Expedition CK06-06</strain>
    </source>
</reference>
<dbReference type="EMBL" id="BARW01015022">
    <property type="protein sequence ID" value="GAI82760.1"/>
    <property type="molecule type" value="Genomic_DNA"/>
</dbReference>
<protein>
    <submittedName>
        <fullName evidence="1">Uncharacterized protein</fullName>
    </submittedName>
</protein>
<organism evidence="1">
    <name type="scientific">marine sediment metagenome</name>
    <dbReference type="NCBI Taxonomy" id="412755"/>
    <lineage>
        <taxon>unclassified sequences</taxon>
        <taxon>metagenomes</taxon>
        <taxon>ecological metagenomes</taxon>
    </lineage>
</organism>